<accession>A0A7Y0S4V0</accession>
<dbReference type="EMBL" id="JABCLD010001111">
    <property type="protein sequence ID" value="NMU26399.1"/>
    <property type="molecule type" value="Genomic_DNA"/>
</dbReference>
<sequence length="76" mass="8246">MQTYVAVQLNNGGGVVRHETTAEVMNLCLGEFETFEDAIQTACAQLGCQHVMSGVLLRGNHTGGHMVVTTQELREL</sequence>
<evidence type="ECO:0000313" key="2">
    <source>
        <dbReference type="Proteomes" id="UP000555836"/>
    </source>
</evidence>
<name>A0A7Y0S4V0_VIBPH</name>
<dbReference type="AlphaFoldDB" id="A0A7Y0S4V0"/>
<evidence type="ECO:0000313" key="1">
    <source>
        <dbReference type="EMBL" id="NMU26399.1"/>
    </source>
</evidence>
<dbReference type="Proteomes" id="UP000555836">
    <property type="component" value="Unassembled WGS sequence"/>
</dbReference>
<gene>
    <name evidence="1" type="ORF">HKB21_12290</name>
</gene>
<proteinExistence type="predicted"/>
<reference evidence="1 2" key="1">
    <citation type="submission" date="2020-04" db="EMBL/GenBank/DDBJ databases">
        <title>Whole-genome sequencing of Vibrio spp. from China reveals different genetic environments of blaCTX-M-14 among diverse lineages.</title>
        <authorList>
            <person name="Zheng Z."/>
            <person name="Ye L."/>
            <person name="Chen S."/>
        </authorList>
    </citation>
    <scope>NUCLEOTIDE SEQUENCE [LARGE SCALE GENOMIC DNA]</scope>
    <source>
        <strain evidence="1 2">Vb0574</strain>
    </source>
</reference>
<organism evidence="1 2">
    <name type="scientific">Vibrio parahaemolyticus</name>
    <dbReference type="NCBI Taxonomy" id="670"/>
    <lineage>
        <taxon>Bacteria</taxon>
        <taxon>Pseudomonadati</taxon>
        <taxon>Pseudomonadota</taxon>
        <taxon>Gammaproteobacteria</taxon>
        <taxon>Vibrionales</taxon>
        <taxon>Vibrionaceae</taxon>
        <taxon>Vibrio</taxon>
    </lineage>
</organism>
<dbReference type="RefSeq" id="WP_025558397.1">
    <property type="nucleotide sequence ID" value="NZ_CP009983.1"/>
</dbReference>
<comment type="caution">
    <text evidence="1">The sequence shown here is derived from an EMBL/GenBank/DDBJ whole genome shotgun (WGS) entry which is preliminary data.</text>
</comment>
<protein>
    <submittedName>
        <fullName evidence="1">Uncharacterized protein</fullName>
    </submittedName>
</protein>